<evidence type="ECO:0000256" key="2">
    <source>
        <dbReference type="SAM" id="MobiDB-lite"/>
    </source>
</evidence>
<organism evidence="4 5">
    <name type="scientific">Tetranychus urticae</name>
    <name type="common">Two-spotted spider mite</name>
    <dbReference type="NCBI Taxonomy" id="32264"/>
    <lineage>
        <taxon>Eukaryota</taxon>
        <taxon>Metazoa</taxon>
        <taxon>Ecdysozoa</taxon>
        <taxon>Arthropoda</taxon>
        <taxon>Chelicerata</taxon>
        <taxon>Arachnida</taxon>
        <taxon>Acari</taxon>
        <taxon>Acariformes</taxon>
        <taxon>Trombidiformes</taxon>
        <taxon>Prostigmata</taxon>
        <taxon>Eleutherengona</taxon>
        <taxon>Raphignathae</taxon>
        <taxon>Tetranychoidea</taxon>
        <taxon>Tetranychidae</taxon>
        <taxon>Tetranychus</taxon>
    </lineage>
</organism>
<dbReference type="PROSITE" id="PS50157">
    <property type="entry name" value="ZINC_FINGER_C2H2_2"/>
    <property type="match status" value="4"/>
</dbReference>
<feature type="compositionally biased region" description="Low complexity" evidence="2">
    <location>
        <begin position="457"/>
        <end position="470"/>
    </location>
</feature>
<feature type="compositionally biased region" description="Polar residues" evidence="2">
    <location>
        <begin position="269"/>
        <end position="279"/>
    </location>
</feature>
<dbReference type="OrthoDB" id="10066279at2759"/>
<accession>T1KYR0</accession>
<dbReference type="GO" id="GO:0008270">
    <property type="term" value="F:zinc ion binding"/>
    <property type="evidence" value="ECO:0007669"/>
    <property type="project" value="UniProtKB-KW"/>
</dbReference>
<reference evidence="5" key="1">
    <citation type="submission" date="2011-08" db="EMBL/GenBank/DDBJ databases">
        <authorList>
            <person name="Rombauts S."/>
        </authorList>
    </citation>
    <scope>NUCLEOTIDE SEQUENCE</scope>
    <source>
        <strain evidence="5">London</strain>
    </source>
</reference>
<feature type="region of interest" description="Disordered" evidence="2">
    <location>
        <begin position="221"/>
        <end position="279"/>
    </location>
</feature>
<dbReference type="EMBL" id="CAEY01000715">
    <property type="status" value="NOT_ANNOTATED_CDS"/>
    <property type="molecule type" value="Genomic_DNA"/>
</dbReference>
<dbReference type="PANTHER" id="PTHR21020">
    <property type="entry name" value="ZINC FINGER PROTEIN 800"/>
    <property type="match status" value="1"/>
</dbReference>
<feature type="compositionally biased region" description="Basic and acidic residues" evidence="2">
    <location>
        <begin position="80"/>
        <end position="103"/>
    </location>
</feature>
<feature type="region of interest" description="Disordered" evidence="2">
    <location>
        <begin position="15"/>
        <end position="103"/>
    </location>
</feature>
<evidence type="ECO:0000313" key="5">
    <source>
        <dbReference type="Proteomes" id="UP000015104"/>
    </source>
</evidence>
<keyword evidence="1" id="KW-0863">Zinc-finger</keyword>
<dbReference type="SMART" id="SM00355">
    <property type="entry name" value="ZnF_C2H2"/>
    <property type="match status" value="5"/>
</dbReference>
<dbReference type="OMA" id="NCICANC"/>
<feature type="compositionally biased region" description="Basic and acidic residues" evidence="2">
    <location>
        <begin position="873"/>
        <end position="899"/>
    </location>
</feature>
<feature type="domain" description="C2H2-type" evidence="3">
    <location>
        <begin position="172"/>
        <end position="203"/>
    </location>
</feature>
<dbReference type="InterPro" id="IPR036236">
    <property type="entry name" value="Znf_C2H2_sf"/>
</dbReference>
<feature type="region of interest" description="Disordered" evidence="2">
    <location>
        <begin position="335"/>
        <end position="376"/>
    </location>
</feature>
<keyword evidence="1" id="KW-0479">Metal-binding</keyword>
<evidence type="ECO:0000259" key="3">
    <source>
        <dbReference type="PROSITE" id="PS50157"/>
    </source>
</evidence>
<name>T1KYR0_TETUR</name>
<dbReference type="InterPro" id="IPR039149">
    <property type="entry name" value="ZNF800"/>
</dbReference>
<evidence type="ECO:0000256" key="1">
    <source>
        <dbReference type="PROSITE-ProRule" id="PRU00042"/>
    </source>
</evidence>
<feature type="domain" description="C2H2-type" evidence="3">
    <location>
        <begin position="533"/>
        <end position="561"/>
    </location>
</feature>
<feature type="region of interest" description="Disordered" evidence="2">
    <location>
        <begin position="862"/>
        <end position="910"/>
    </location>
</feature>
<feature type="compositionally biased region" description="Polar residues" evidence="2">
    <location>
        <begin position="361"/>
        <end position="372"/>
    </location>
</feature>
<dbReference type="Gene3D" id="3.30.160.60">
    <property type="entry name" value="Classic Zinc Finger"/>
    <property type="match status" value="2"/>
</dbReference>
<keyword evidence="1" id="KW-0862">Zinc</keyword>
<feature type="compositionally biased region" description="Low complexity" evidence="2">
    <location>
        <begin position="62"/>
        <end position="79"/>
    </location>
</feature>
<keyword evidence="5" id="KW-1185">Reference proteome</keyword>
<evidence type="ECO:0000313" key="4">
    <source>
        <dbReference type="EnsemblMetazoa" id="tetur27g01570.1"/>
    </source>
</evidence>
<proteinExistence type="predicted"/>
<dbReference type="Proteomes" id="UP000015104">
    <property type="component" value="Unassembled WGS sequence"/>
</dbReference>
<dbReference type="EnsemblMetazoa" id="tetur27g01570.1">
    <property type="protein sequence ID" value="tetur27g01570.1"/>
    <property type="gene ID" value="tetur27g01570"/>
</dbReference>
<dbReference type="PANTHER" id="PTHR21020:SF0">
    <property type="entry name" value="ZINC FINGER PROTEIN 800"/>
    <property type="match status" value="1"/>
</dbReference>
<dbReference type="SUPFAM" id="SSF57667">
    <property type="entry name" value="beta-beta-alpha zinc fingers"/>
    <property type="match status" value="1"/>
</dbReference>
<dbReference type="eggNOG" id="KOG1721">
    <property type="taxonomic scope" value="Eukaryota"/>
</dbReference>
<dbReference type="AlphaFoldDB" id="T1KYR0"/>
<reference evidence="4" key="2">
    <citation type="submission" date="2015-06" db="UniProtKB">
        <authorList>
            <consortium name="EnsemblMetazoa"/>
        </authorList>
    </citation>
    <scope>IDENTIFICATION</scope>
</reference>
<dbReference type="PROSITE" id="PS00028">
    <property type="entry name" value="ZINC_FINGER_C2H2_1"/>
    <property type="match status" value="2"/>
</dbReference>
<feature type="domain" description="C2H2-type" evidence="3">
    <location>
        <begin position="503"/>
        <end position="531"/>
    </location>
</feature>
<feature type="compositionally biased region" description="Polar residues" evidence="2">
    <location>
        <begin position="669"/>
        <end position="697"/>
    </location>
</feature>
<feature type="compositionally biased region" description="Polar residues" evidence="2">
    <location>
        <begin position="221"/>
        <end position="237"/>
    </location>
</feature>
<feature type="domain" description="C2H2-type" evidence="3">
    <location>
        <begin position="824"/>
        <end position="852"/>
    </location>
</feature>
<sequence length="929" mass="104843">MTYFNIMKCKINSGDKSRLTRTSSTRATKSNISSSASSSHPTNFKIKFKHGLSLNSDSSNHGSRTQTRSSTSSTVSTSKGKSDIKNNDHTRAAIRDGSKESKKPKEDVHKCKCICSNCGLSVNDSGPDDRDVSTIREPINLGTNNVRQILQCVHNGTPEIKDIILNECNIIYECRICRNLFRSLANLLSHKRFYCKDHQCENMLLFDDSYSDRLLGNYTIGSKTQTDQNTASHNKQSGSRDSRPMATKTSTEQKETSFNFSDSEHSKQLLKSSEDNVASSNIQPDKLAAKRKHLELCVNKLLHEKQSSKVESLVHLTEISTTKNAVHQIYETKPKESDSIDNYVHNSRFSNQDGEFPAQEVEQSSFSVPGSQTHEDSVKQMQTEVYNIDENANHSVACEETELNLQETSGYSRSISSLVSDDEECSRESVIMKSASISELENESIDVEDVVVNKELSQQSIPSSPSSSSSNHYQSREHTSIRNKPKTFNDDYETKSPSAIANLPCSMCNSKFSSKKTLTVHIQTIHNIQRLVYPCPFCCLTFKQLFNATRHMMQVHRKGKTQVKYLREAVKHRAYPETKTDVIDESETIHTDYNDDTYGTENESDVSRDTVDMDQEKVDCYPLSNDILKTTPSELELVPIKVGKSSKRKSCDKSRSEYKSTTEITSDETNAYKNFGSENTNDVESDLQQTTNTTSTHSVDKDAKPIVNQEKVRRVDPIIFTCINNCGKYFIKADSKNQHEKGCSKPDECEKEINTEQKIISPTACRNLNSNENLDLVIPDSIYNELEKVGNLNTLQCNNCPDLQFDSKTNLIEHLVKHKGYEIFKCKKCAYQTLDRTELNNHLNNTHGNPEILRENCTIKVSTPNNSSSSELTVKKDAFQPFKEDSQEVKKPHESKSSEKSISSGIVLHLRPKLSRNRKKKKIYEIVGD</sequence>
<dbReference type="InterPro" id="IPR013087">
    <property type="entry name" value="Znf_C2H2_type"/>
</dbReference>
<feature type="region of interest" description="Disordered" evidence="2">
    <location>
        <begin position="456"/>
        <end position="491"/>
    </location>
</feature>
<dbReference type="HOGENOM" id="CLU_314828_0_0_1"/>
<protein>
    <recommendedName>
        <fullName evidence="3">C2H2-type domain-containing protein</fullName>
    </recommendedName>
</protein>
<feature type="compositionally biased region" description="Low complexity" evidence="2">
    <location>
        <begin position="20"/>
        <end position="39"/>
    </location>
</feature>
<feature type="compositionally biased region" description="Polar residues" evidence="2">
    <location>
        <begin position="344"/>
        <end position="353"/>
    </location>
</feature>
<dbReference type="KEGG" id="tut:107368611"/>
<gene>
    <name evidence="4" type="primary">107368611</name>
</gene>
<feature type="compositionally biased region" description="Polar residues" evidence="2">
    <location>
        <begin position="862"/>
        <end position="872"/>
    </location>
</feature>
<feature type="region of interest" description="Disordered" evidence="2">
    <location>
        <begin position="669"/>
        <end position="702"/>
    </location>
</feature>